<feature type="domain" description="HNH" evidence="1">
    <location>
        <begin position="33"/>
        <end position="82"/>
    </location>
</feature>
<sequence length="245" mass="27120">MRPVRKGSSPIQGDFNKYEDAKNDLVSRLGTYCSYCERRVSTNLAVEHLEPKKGAFSKPELEKRWSNFLLACVNCNSTKGDKQVDFSSLFFPDRDNTFHAFNYLPDGTVEPAESLPDDAKLIAQDTLELLGLDKPKQADIDHSGNQVALDRVSQRMSAWANAEASKKLLNESDSPQLRAFIAATTATSVGYFSVWMTVFENDNDMKLRLIQAFKGTAVSGCFDMITGNPITPAPNPDLLQNGGKI</sequence>
<name>A0A2Z4PMD7_9GAMM</name>
<keyword evidence="2" id="KW-0540">Nuclease</keyword>
<dbReference type="AlphaFoldDB" id="A0A2Z4PMD7"/>
<dbReference type="OrthoDB" id="9816185at2"/>
<dbReference type="Proteomes" id="UP000249898">
    <property type="component" value="Chromosome"/>
</dbReference>
<keyword evidence="2" id="KW-0255">Endonuclease</keyword>
<dbReference type="GO" id="GO:0003676">
    <property type="term" value="F:nucleic acid binding"/>
    <property type="evidence" value="ECO:0007669"/>
    <property type="project" value="InterPro"/>
</dbReference>
<evidence type="ECO:0000313" key="3">
    <source>
        <dbReference type="Proteomes" id="UP000249898"/>
    </source>
</evidence>
<dbReference type="EMBL" id="CP016181">
    <property type="protein sequence ID" value="AWX98612.1"/>
    <property type="molecule type" value="Genomic_DNA"/>
</dbReference>
<accession>A0A2Z4PMD7</accession>
<evidence type="ECO:0000259" key="1">
    <source>
        <dbReference type="Pfam" id="PF01844"/>
    </source>
</evidence>
<proteinExistence type="predicted"/>
<dbReference type="InterPro" id="IPR002711">
    <property type="entry name" value="HNH"/>
</dbReference>
<gene>
    <name evidence="2" type="ORF">A8139_00380</name>
</gene>
<dbReference type="Gene3D" id="1.10.30.50">
    <property type="match status" value="1"/>
</dbReference>
<organism evidence="2 3">
    <name type="scientific">Marinomonas primoryensis</name>
    <dbReference type="NCBI Taxonomy" id="178399"/>
    <lineage>
        <taxon>Bacteria</taxon>
        <taxon>Pseudomonadati</taxon>
        <taxon>Pseudomonadota</taxon>
        <taxon>Gammaproteobacteria</taxon>
        <taxon>Oceanospirillales</taxon>
        <taxon>Oceanospirillaceae</taxon>
        <taxon>Marinomonas</taxon>
    </lineage>
</organism>
<protein>
    <submittedName>
        <fullName evidence="2">HNH endonuclease</fullName>
    </submittedName>
</protein>
<dbReference type="Pfam" id="PF01844">
    <property type="entry name" value="HNH"/>
    <property type="match status" value="1"/>
</dbReference>
<dbReference type="GO" id="GO:0008270">
    <property type="term" value="F:zinc ion binding"/>
    <property type="evidence" value="ECO:0007669"/>
    <property type="project" value="InterPro"/>
</dbReference>
<keyword evidence="2" id="KW-0378">Hydrolase</keyword>
<reference evidence="2 3" key="1">
    <citation type="submission" date="2016-06" db="EMBL/GenBank/DDBJ databases">
        <title>The sequenced genome of the ice-adhering bacterium Marinomonas primoryensis, from Antarctica.</title>
        <authorList>
            <person name="Graham L."/>
            <person name="Vance T.D.R."/>
            <person name="Davies P.L."/>
        </authorList>
    </citation>
    <scope>NUCLEOTIDE SEQUENCE [LARGE SCALE GENOMIC DNA]</scope>
    <source>
        <strain evidence="2 3">AceL</strain>
    </source>
</reference>
<dbReference type="RefSeq" id="WP_112134750.1">
    <property type="nucleotide sequence ID" value="NZ_CP016181.1"/>
</dbReference>
<evidence type="ECO:0000313" key="2">
    <source>
        <dbReference type="EMBL" id="AWX98612.1"/>
    </source>
</evidence>
<dbReference type="GO" id="GO:0004519">
    <property type="term" value="F:endonuclease activity"/>
    <property type="evidence" value="ECO:0007669"/>
    <property type="project" value="UniProtKB-KW"/>
</dbReference>